<dbReference type="Pfam" id="PF00583">
    <property type="entry name" value="Acetyltransf_1"/>
    <property type="match status" value="1"/>
</dbReference>
<proteinExistence type="predicted"/>
<evidence type="ECO:0000259" key="1">
    <source>
        <dbReference type="PROSITE" id="PS51186"/>
    </source>
</evidence>
<dbReference type="EMBL" id="JACRDE010000431">
    <property type="protein sequence ID" value="MBI5251092.1"/>
    <property type="molecule type" value="Genomic_DNA"/>
</dbReference>
<dbReference type="InterPro" id="IPR000182">
    <property type="entry name" value="GNAT_dom"/>
</dbReference>
<sequence length="162" mass="18490">MDSGKRSQLVDKLGEPFEAGKCGEDCLPEILDMYAAFSPKAVTQGLPPTDEKARRVWIEHLFRIADNFAAWKSNRVVGHCALIKDMERLDAEYLIFVLGPLQNRGIGTVLTEIAVRYGVLLGLKDLWLTVEAYNFRAIRMYKNAGFQFCDECDRERTMLKRL</sequence>
<dbReference type="Proteomes" id="UP000807825">
    <property type="component" value="Unassembled WGS sequence"/>
</dbReference>
<dbReference type="CDD" id="cd04301">
    <property type="entry name" value="NAT_SF"/>
    <property type="match status" value="1"/>
</dbReference>
<feature type="domain" description="N-acetyltransferase" evidence="1">
    <location>
        <begin position="17"/>
        <end position="162"/>
    </location>
</feature>
<comment type="caution">
    <text evidence="2">The sequence shown here is derived from an EMBL/GenBank/DDBJ whole genome shotgun (WGS) entry which is preliminary data.</text>
</comment>
<dbReference type="PROSITE" id="PS51186">
    <property type="entry name" value="GNAT"/>
    <property type="match status" value="1"/>
</dbReference>
<dbReference type="Gene3D" id="3.40.630.30">
    <property type="match status" value="1"/>
</dbReference>
<protein>
    <submittedName>
        <fullName evidence="2">GNAT family N-acetyltransferase</fullName>
    </submittedName>
</protein>
<dbReference type="SUPFAM" id="SSF55729">
    <property type="entry name" value="Acyl-CoA N-acyltransferases (Nat)"/>
    <property type="match status" value="1"/>
</dbReference>
<organism evidence="2 3">
    <name type="scientific">Desulfomonile tiedjei</name>
    <dbReference type="NCBI Taxonomy" id="2358"/>
    <lineage>
        <taxon>Bacteria</taxon>
        <taxon>Pseudomonadati</taxon>
        <taxon>Thermodesulfobacteriota</taxon>
        <taxon>Desulfomonilia</taxon>
        <taxon>Desulfomonilales</taxon>
        <taxon>Desulfomonilaceae</taxon>
        <taxon>Desulfomonile</taxon>
    </lineage>
</organism>
<dbReference type="InterPro" id="IPR016181">
    <property type="entry name" value="Acyl_CoA_acyltransferase"/>
</dbReference>
<reference evidence="2" key="1">
    <citation type="submission" date="2020-07" db="EMBL/GenBank/DDBJ databases">
        <title>Huge and variable diversity of episymbiotic CPR bacteria and DPANN archaea in groundwater ecosystems.</title>
        <authorList>
            <person name="He C.Y."/>
            <person name="Keren R."/>
            <person name="Whittaker M."/>
            <person name="Farag I.F."/>
            <person name="Doudna J."/>
            <person name="Cate J.H.D."/>
            <person name="Banfield J.F."/>
        </authorList>
    </citation>
    <scope>NUCLEOTIDE SEQUENCE</scope>
    <source>
        <strain evidence="2">NC_groundwater_1664_Pr3_B-0.1um_52_9</strain>
    </source>
</reference>
<dbReference type="GO" id="GO:0016747">
    <property type="term" value="F:acyltransferase activity, transferring groups other than amino-acyl groups"/>
    <property type="evidence" value="ECO:0007669"/>
    <property type="project" value="InterPro"/>
</dbReference>
<dbReference type="AlphaFoldDB" id="A0A9D6V8T7"/>
<gene>
    <name evidence="2" type="ORF">HY912_16510</name>
</gene>
<evidence type="ECO:0000313" key="2">
    <source>
        <dbReference type="EMBL" id="MBI5251092.1"/>
    </source>
</evidence>
<name>A0A9D6V8T7_9BACT</name>
<accession>A0A9D6V8T7</accession>
<evidence type="ECO:0000313" key="3">
    <source>
        <dbReference type="Proteomes" id="UP000807825"/>
    </source>
</evidence>